<gene>
    <name evidence="1" type="ORF">EV691_101252</name>
</gene>
<protein>
    <submittedName>
        <fullName evidence="1">Bacteriophage lambda head decoration protein D</fullName>
    </submittedName>
</protein>
<dbReference type="AlphaFoldDB" id="A0A4R1PUC9"/>
<dbReference type="InterPro" id="IPR004195">
    <property type="entry name" value="Head_decoration_D"/>
</dbReference>
<dbReference type="Proteomes" id="UP000295169">
    <property type="component" value="Unassembled WGS sequence"/>
</dbReference>
<proteinExistence type="predicted"/>
<accession>A0A4R1PUC9</accession>
<dbReference type="EMBL" id="SMMU01000001">
    <property type="protein sequence ID" value="TCL34813.1"/>
    <property type="molecule type" value="Genomic_DNA"/>
</dbReference>
<organism evidence="1 2">
    <name type="scientific">Azotobacter chroococcum</name>
    <dbReference type="NCBI Taxonomy" id="353"/>
    <lineage>
        <taxon>Bacteria</taxon>
        <taxon>Pseudomonadati</taxon>
        <taxon>Pseudomonadota</taxon>
        <taxon>Gammaproteobacteria</taxon>
        <taxon>Pseudomonadales</taxon>
        <taxon>Pseudomonadaceae</taxon>
        <taxon>Azotobacter</taxon>
    </lineage>
</organism>
<reference evidence="1 2" key="1">
    <citation type="submission" date="2019-03" db="EMBL/GenBank/DDBJ databases">
        <title>Genomic Encyclopedia of Type Strains, Phase IV (KMG-IV): sequencing the most valuable type-strain genomes for metagenomic binning, comparative biology and taxonomic classification.</title>
        <authorList>
            <person name="Goeker M."/>
        </authorList>
    </citation>
    <scope>NUCLEOTIDE SEQUENCE [LARGE SCALE GENOMIC DNA]</scope>
    <source>
        <strain evidence="1 2">DSM 2286</strain>
    </source>
</reference>
<comment type="caution">
    <text evidence="1">The sequence shown here is derived from an EMBL/GenBank/DDBJ whole genome shotgun (WGS) entry which is preliminary data.</text>
</comment>
<dbReference type="Pfam" id="PF02924">
    <property type="entry name" value="HDPD"/>
    <property type="match status" value="1"/>
</dbReference>
<name>A0A4R1PUC9_9GAMM</name>
<evidence type="ECO:0000313" key="1">
    <source>
        <dbReference type="EMBL" id="TCL34813.1"/>
    </source>
</evidence>
<dbReference type="RefSeq" id="WP_131297854.1">
    <property type="nucleotide sequence ID" value="NZ_JBHLST010000028.1"/>
</dbReference>
<evidence type="ECO:0000313" key="2">
    <source>
        <dbReference type="Proteomes" id="UP000295169"/>
    </source>
</evidence>
<sequence length="115" mass="11582">MTIKTEGVHAGEVLLSEANGTRSREDITLAATAAVLPAGQLLGKVTATGLYAPYAPAAADGTEVVAAVLYAPVGISASPQRSVGIVRDAEVKRALLTGLDTAGETDLLALGILAR</sequence>